<name>A0ABS0GV44_9ACTN</name>
<keyword evidence="3" id="KW-1185">Reference proteome</keyword>
<proteinExistence type="predicted"/>
<comment type="caution">
    <text evidence="1">The sequence shown here is derived from an EMBL/GenBank/DDBJ whole genome shotgun (WGS) entry which is preliminary data.</text>
</comment>
<evidence type="ECO:0000313" key="3">
    <source>
        <dbReference type="Proteomes" id="UP000638560"/>
    </source>
</evidence>
<dbReference type="EMBL" id="JADPUN010000144">
    <property type="protein sequence ID" value="MBF9130056.1"/>
    <property type="molecule type" value="Genomic_DNA"/>
</dbReference>
<dbReference type="Proteomes" id="UP000638560">
    <property type="component" value="Unassembled WGS sequence"/>
</dbReference>
<evidence type="ECO:0000313" key="2">
    <source>
        <dbReference type="EMBL" id="MBF9130068.1"/>
    </source>
</evidence>
<dbReference type="RefSeq" id="WP_196201673.1">
    <property type="nucleotide sequence ID" value="NZ_JADPUN010000144.1"/>
</dbReference>
<sequence length="94" mass="10443">MASWDEWSDRYEVAFVAVPGDPHQPCPECGHDALRLVFTGDLETAVGYASFWCDHCLNGISISRVPIPPGAVVRSIHDAPEDRRPVIPNFRLVI</sequence>
<reference evidence="1 3" key="1">
    <citation type="submission" date="2020-11" db="EMBL/GenBank/DDBJ databases">
        <title>A novel isolate from a Black sea contaminated sediment with potential to produce alkanes: Plantactinospora alkalitolerans sp. nov.</title>
        <authorList>
            <person name="Carro L."/>
            <person name="Veyisoglu A."/>
            <person name="Guven K."/>
            <person name="Schumann P."/>
            <person name="Klenk H.-P."/>
            <person name="Sahin N."/>
        </authorList>
    </citation>
    <scope>NUCLEOTIDE SEQUENCE [LARGE SCALE GENOMIC DNA]</scope>
    <source>
        <strain evidence="1 3">S1510</strain>
    </source>
</reference>
<accession>A0ABS0GV44</accession>
<organism evidence="1 3">
    <name type="scientific">Plantactinospora alkalitolerans</name>
    <dbReference type="NCBI Taxonomy" id="2789879"/>
    <lineage>
        <taxon>Bacteria</taxon>
        <taxon>Bacillati</taxon>
        <taxon>Actinomycetota</taxon>
        <taxon>Actinomycetes</taxon>
        <taxon>Micromonosporales</taxon>
        <taxon>Micromonosporaceae</taxon>
        <taxon>Plantactinospora</taxon>
    </lineage>
</organism>
<evidence type="ECO:0008006" key="4">
    <source>
        <dbReference type="Google" id="ProtNLM"/>
    </source>
</evidence>
<evidence type="ECO:0000313" key="1">
    <source>
        <dbReference type="EMBL" id="MBF9130056.1"/>
    </source>
</evidence>
<protein>
    <recommendedName>
        <fullName evidence="4">Small CPxCG-related zinc finger protein</fullName>
    </recommendedName>
</protein>
<dbReference type="EMBL" id="JADPUN010000144">
    <property type="protein sequence ID" value="MBF9130068.1"/>
    <property type="molecule type" value="Genomic_DNA"/>
</dbReference>
<gene>
    <name evidence="1" type="ORF">I0C86_13970</name>
    <name evidence="2" type="ORF">I0C86_14030</name>
</gene>